<comment type="caution">
    <text evidence="2">The sequence shown here is derived from an EMBL/GenBank/DDBJ whole genome shotgun (WGS) entry which is preliminary data.</text>
</comment>
<feature type="signal peptide" evidence="1">
    <location>
        <begin position="1"/>
        <end position="26"/>
    </location>
</feature>
<keyword evidence="1" id="KW-0732">Signal</keyword>
<dbReference type="EMBL" id="NMUH01004933">
    <property type="protein sequence ID" value="MQM11301.1"/>
    <property type="molecule type" value="Genomic_DNA"/>
</dbReference>
<sequence>MSHRPQRREKVVLPIFLLSLSSFSLISPPGPAVLSRLVEIELGQISSRFFIKVTLHRALYNLEVESHRLVACAQIDGPGRHKVVIASHLGDALTGLHKFVSSGVNTVHLYEICA</sequence>
<organism evidence="2 3">
    <name type="scientific">Colocasia esculenta</name>
    <name type="common">Wild taro</name>
    <name type="synonym">Arum esculentum</name>
    <dbReference type="NCBI Taxonomy" id="4460"/>
    <lineage>
        <taxon>Eukaryota</taxon>
        <taxon>Viridiplantae</taxon>
        <taxon>Streptophyta</taxon>
        <taxon>Embryophyta</taxon>
        <taxon>Tracheophyta</taxon>
        <taxon>Spermatophyta</taxon>
        <taxon>Magnoliopsida</taxon>
        <taxon>Liliopsida</taxon>
        <taxon>Araceae</taxon>
        <taxon>Aroideae</taxon>
        <taxon>Colocasieae</taxon>
        <taxon>Colocasia</taxon>
    </lineage>
</organism>
<gene>
    <name evidence="2" type="ORF">Taro_044208</name>
</gene>
<evidence type="ECO:0000313" key="3">
    <source>
        <dbReference type="Proteomes" id="UP000652761"/>
    </source>
</evidence>
<reference evidence="2" key="1">
    <citation type="submission" date="2017-07" db="EMBL/GenBank/DDBJ databases">
        <title>Taro Niue Genome Assembly and Annotation.</title>
        <authorList>
            <person name="Atibalentja N."/>
            <person name="Keating K."/>
            <person name="Fields C.J."/>
        </authorList>
    </citation>
    <scope>NUCLEOTIDE SEQUENCE</scope>
    <source>
        <strain evidence="2">Niue_2</strain>
        <tissue evidence="2">Leaf</tissue>
    </source>
</reference>
<name>A0A843X0C7_COLES</name>
<dbReference type="Proteomes" id="UP000652761">
    <property type="component" value="Unassembled WGS sequence"/>
</dbReference>
<dbReference type="AlphaFoldDB" id="A0A843X0C7"/>
<feature type="chain" id="PRO_5032307195" evidence="1">
    <location>
        <begin position="27"/>
        <end position="114"/>
    </location>
</feature>
<protein>
    <submittedName>
        <fullName evidence="2">Uncharacterized protein</fullName>
    </submittedName>
</protein>
<keyword evidence="3" id="KW-1185">Reference proteome</keyword>
<accession>A0A843X0C7</accession>
<evidence type="ECO:0000256" key="1">
    <source>
        <dbReference type="SAM" id="SignalP"/>
    </source>
</evidence>
<proteinExistence type="predicted"/>
<evidence type="ECO:0000313" key="2">
    <source>
        <dbReference type="EMBL" id="MQM11301.1"/>
    </source>
</evidence>